<comment type="caution">
    <text evidence="3">The sequence shown here is derived from an EMBL/GenBank/DDBJ whole genome shotgun (WGS) entry which is preliminary data.</text>
</comment>
<evidence type="ECO:0000313" key="3">
    <source>
        <dbReference type="EMBL" id="PYI37017.1"/>
    </source>
</evidence>
<dbReference type="SMART" id="SM00507">
    <property type="entry name" value="HNHc"/>
    <property type="match status" value="1"/>
</dbReference>
<reference evidence="3 4" key="1">
    <citation type="submission" date="2018-05" db="EMBL/GenBank/DDBJ databases">
        <title>Genetic diversity of glacier-inhabiting Cryobacterium bacteria in China and description of Cryobacterium mengkeensis sp. nov. and Arthrobacter glacialis sp. nov.</title>
        <authorList>
            <person name="Liu Q."/>
            <person name="Xin Y.-H."/>
        </authorList>
    </citation>
    <scope>NUCLEOTIDE SEQUENCE [LARGE SCALE GENOMIC DNA]</scope>
    <source>
        <strain evidence="3 4">B7</strain>
    </source>
</reference>
<dbReference type="Gene3D" id="1.10.30.50">
    <property type="match status" value="1"/>
</dbReference>
<evidence type="ECO:0000259" key="2">
    <source>
        <dbReference type="SMART" id="SM00507"/>
    </source>
</evidence>
<keyword evidence="4" id="KW-1185">Reference proteome</keyword>
<protein>
    <recommendedName>
        <fullName evidence="2">HNH nuclease domain-containing protein</fullName>
    </recommendedName>
</protein>
<evidence type="ECO:0000256" key="1">
    <source>
        <dbReference type="SAM" id="MobiDB-lite"/>
    </source>
</evidence>
<gene>
    <name evidence="3" type="ORF">CVS30_17715</name>
</gene>
<feature type="region of interest" description="Disordered" evidence="1">
    <location>
        <begin position="126"/>
        <end position="157"/>
    </location>
</feature>
<sequence>MEGIGPVSMDVAKLMTESAPSMYRLLVDPITNQPIEAGIDCYRISKSLRLMLQVRDEYCQFPGCYAKASTSEVDHMRAFAAGGKSTPTNLEHLCHRHHILKHFKDDKDRHGIRRALNEPDREGIRLRGWTPSREDDGRVSWTSPTGRYCPPASRTEPGPAYPQWLKEYLEAITIIESFTAATTIGNGTNHGTALTEADIYTPEEEDDRDDERFDPNHLPEPPEEFLIDFDKNGWQEITNTTLNHQPLE</sequence>
<dbReference type="AlphaFoldDB" id="A0A2V5JD33"/>
<dbReference type="Proteomes" id="UP000247980">
    <property type="component" value="Unassembled WGS sequence"/>
</dbReference>
<name>A0A2V5JD33_9MICC</name>
<organism evidence="3 4">
    <name type="scientific">Arthrobacter psychrolactophilus</name>
    <dbReference type="NCBI Taxonomy" id="92442"/>
    <lineage>
        <taxon>Bacteria</taxon>
        <taxon>Bacillati</taxon>
        <taxon>Actinomycetota</taxon>
        <taxon>Actinomycetes</taxon>
        <taxon>Micrococcales</taxon>
        <taxon>Micrococcaceae</taxon>
        <taxon>Arthrobacter</taxon>
    </lineage>
</organism>
<dbReference type="InterPro" id="IPR003615">
    <property type="entry name" value="HNH_nuc"/>
</dbReference>
<evidence type="ECO:0000313" key="4">
    <source>
        <dbReference type="Proteomes" id="UP000247980"/>
    </source>
</evidence>
<dbReference type="CDD" id="cd00085">
    <property type="entry name" value="HNHc"/>
    <property type="match status" value="1"/>
</dbReference>
<feature type="domain" description="HNH nuclease" evidence="2">
    <location>
        <begin position="47"/>
        <end position="99"/>
    </location>
</feature>
<accession>A0A2V5JD33</accession>
<dbReference type="EMBL" id="QJVC01000055">
    <property type="protein sequence ID" value="PYI37017.1"/>
    <property type="molecule type" value="Genomic_DNA"/>
</dbReference>
<proteinExistence type="predicted"/>
<feature type="region of interest" description="Disordered" evidence="1">
    <location>
        <begin position="189"/>
        <end position="222"/>
    </location>
</feature>